<evidence type="ECO:0000313" key="6">
    <source>
        <dbReference type="EMBL" id="KAF8905833.1"/>
    </source>
</evidence>
<dbReference type="AlphaFoldDB" id="A0A9P5NVS9"/>
<dbReference type="OrthoDB" id="329139at2759"/>
<dbReference type="Gene3D" id="3.30.2380.10">
    <property type="entry name" value="CGI121/TPRKB"/>
    <property type="match status" value="1"/>
</dbReference>
<organism evidence="6 7">
    <name type="scientific">Gymnopilus junonius</name>
    <name type="common">Spectacular rustgill mushroom</name>
    <name type="synonym">Gymnopilus spectabilis subsp. junonius</name>
    <dbReference type="NCBI Taxonomy" id="109634"/>
    <lineage>
        <taxon>Eukaryota</taxon>
        <taxon>Fungi</taxon>
        <taxon>Dikarya</taxon>
        <taxon>Basidiomycota</taxon>
        <taxon>Agaricomycotina</taxon>
        <taxon>Agaricomycetes</taxon>
        <taxon>Agaricomycetidae</taxon>
        <taxon>Agaricales</taxon>
        <taxon>Agaricineae</taxon>
        <taxon>Hymenogastraceae</taxon>
        <taxon>Gymnopilus</taxon>
    </lineage>
</organism>
<proteinExistence type="inferred from homology"/>
<comment type="similarity">
    <text evidence="1 5">Belongs to the CGI121/TPRKB family.</text>
</comment>
<comment type="caution">
    <text evidence="6">The sequence shown here is derived from an EMBL/GenBank/DDBJ whole genome shotgun (WGS) entry which is preliminary data.</text>
</comment>
<reference evidence="6" key="1">
    <citation type="submission" date="2020-11" db="EMBL/GenBank/DDBJ databases">
        <authorList>
            <consortium name="DOE Joint Genome Institute"/>
            <person name="Ahrendt S."/>
            <person name="Riley R."/>
            <person name="Andreopoulos W."/>
            <person name="LaButti K."/>
            <person name="Pangilinan J."/>
            <person name="Ruiz-duenas F.J."/>
            <person name="Barrasa J.M."/>
            <person name="Sanchez-Garcia M."/>
            <person name="Camarero S."/>
            <person name="Miyauchi S."/>
            <person name="Serrano A."/>
            <person name="Linde D."/>
            <person name="Babiker R."/>
            <person name="Drula E."/>
            <person name="Ayuso-Fernandez I."/>
            <person name="Pacheco R."/>
            <person name="Padilla G."/>
            <person name="Ferreira P."/>
            <person name="Barriuso J."/>
            <person name="Kellner H."/>
            <person name="Castanera R."/>
            <person name="Alfaro M."/>
            <person name="Ramirez L."/>
            <person name="Pisabarro A.G."/>
            <person name="Kuo A."/>
            <person name="Tritt A."/>
            <person name="Lipzen A."/>
            <person name="He G."/>
            <person name="Yan M."/>
            <person name="Ng V."/>
            <person name="Cullen D."/>
            <person name="Martin F."/>
            <person name="Rosso M.-N."/>
            <person name="Henrissat B."/>
            <person name="Hibbett D."/>
            <person name="Martinez A.T."/>
            <person name="Grigoriev I.V."/>
        </authorList>
    </citation>
    <scope>NUCLEOTIDE SEQUENCE</scope>
    <source>
        <strain evidence="6">AH 44721</strain>
    </source>
</reference>
<gene>
    <name evidence="6" type="ORF">CPB84DRAFT_1771294</name>
</gene>
<evidence type="ECO:0000256" key="1">
    <source>
        <dbReference type="ARBA" id="ARBA00005546"/>
    </source>
</evidence>
<dbReference type="InterPro" id="IPR013926">
    <property type="entry name" value="CGI121/TPRKB"/>
</dbReference>
<evidence type="ECO:0000256" key="3">
    <source>
        <dbReference type="ARBA" id="ARBA00016009"/>
    </source>
</evidence>
<keyword evidence="5" id="KW-0539">Nucleus</keyword>
<sequence length="65" mass="7165">MAGAVQGDIVPLSELERVTDWASIKKYHKLNSEVAIKEVVNDPIREKAIVDNIVVTSVAMKSVMQ</sequence>
<comment type="function">
    <text evidence="4">Component of the EKC/KEOPS complex that is required for the formation of a threonylcarbamoyl group on adenosine at position 37 (t(6)A37) in tRNAs that read codons beginning with adenine. The complex is probably involved in the transfer of the threonylcarbamoyl moiety of threonylcarbamoyl-AMP (TC-AMP) to the N6 group of A37. CGI121 acts as an allosteric effector that regulates the t(6)A activity of the complex. The EKC/KEOPS complex also promotes both telomere uncapping and telomere elongation. The complex is required for efficient recruitment of transcriptional coactivators. CGI121 is not required for tRNA modification.</text>
</comment>
<protein>
    <recommendedName>
        <fullName evidence="3">EKC/KEOPS complex subunit CGI121</fullName>
    </recommendedName>
    <alternativeName>
        <fullName evidence="2">EKC/KEOPS complex subunit cgi121</fullName>
    </alternativeName>
</protein>
<evidence type="ECO:0000256" key="5">
    <source>
        <dbReference type="RuleBase" id="RU004398"/>
    </source>
</evidence>
<dbReference type="Pfam" id="PF08617">
    <property type="entry name" value="CGI-121"/>
    <property type="match status" value="1"/>
</dbReference>
<evidence type="ECO:0000313" key="7">
    <source>
        <dbReference type="Proteomes" id="UP000724874"/>
    </source>
</evidence>
<keyword evidence="7" id="KW-1185">Reference proteome</keyword>
<evidence type="ECO:0000256" key="2">
    <source>
        <dbReference type="ARBA" id="ARBA00015316"/>
    </source>
</evidence>
<name>A0A9P5NVS9_GYMJU</name>
<evidence type="ECO:0000256" key="4">
    <source>
        <dbReference type="ARBA" id="ARBA00025043"/>
    </source>
</evidence>
<dbReference type="InterPro" id="IPR036504">
    <property type="entry name" value="CGI121/TPRKB_sf"/>
</dbReference>
<accession>A0A9P5NVS9</accession>
<dbReference type="Proteomes" id="UP000724874">
    <property type="component" value="Unassembled WGS sequence"/>
</dbReference>
<dbReference type="EMBL" id="JADNYJ010000021">
    <property type="protein sequence ID" value="KAF8905833.1"/>
    <property type="molecule type" value="Genomic_DNA"/>
</dbReference>